<dbReference type="GO" id="GO:0016491">
    <property type="term" value="F:oxidoreductase activity"/>
    <property type="evidence" value="ECO:0007669"/>
    <property type="project" value="UniProtKB-KW"/>
</dbReference>
<dbReference type="PRINTS" id="PR00081">
    <property type="entry name" value="GDHRDH"/>
</dbReference>
<dbReference type="InterPro" id="IPR002347">
    <property type="entry name" value="SDR_fam"/>
</dbReference>
<dbReference type="Proteomes" id="UP000503349">
    <property type="component" value="Chromosome 16"/>
</dbReference>
<accession>A0A6G1QE01</accession>
<dbReference type="PANTHER" id="PTHR43157:SF44">
    <property type="entry name" value="DEHYDROGENASE_REDUCTASE SDR FAMILY MEMBER 13"/>
    <property type="match status" value="1"/>
</dbReference>
<dbReference type="SUPFAM" id="SSF51735">
    <property type="entry name" value="NAD(P)-binding Rossmann-fold domains"/>
    <property type="match status" value="1"/>
</dbReference>
<feature type="signal peptide" evidence="4">
    <location>
        <begin position="1"/>
        <end position="21"/>
    </location>
</feature>
<sequence>MFHLLLLAGVLLGGYIALTQTLFKRSKCKGNAAVAGKTVVITGGNTGIGKATALHLARKGARVILACRNRDKAQATIADIQKDTGSTDVVYMHLDLASLKSVRWFAENFLKSESRLDLLINNAGLVADGRTEDGFGIEFGVNHLGHFLLTCLLLERLKESGGGRVVTLASMAYRWGHIDFEDLAVNKHLGTGTYSWQFFQAYCNSKLCNVLFTHELAKRLKGTNVTCYSVHPGIVHTELSRHVSLWQKVFIEPVARLLFLDPEAGAQTTLHCALQEGIEPLSGCYFSCCAPQEVCARGRDDAVARKLWEISERLCELS</sequence>
<dbReference type="PANTHER" id="PTHR43157">
    <property type="entry name" value="PHOSPHATIDYLINOSITOL-GLYCAN BIOSYNTHESIS CLASS F PROTEIN-RELATED"/>
    <property type="match status" value="1"/>
</dbReference>
<evidence type="ECO:0000313" key="6">
    <source>
        <dbReference type="Proteomes" id="UP000503349"/>
    </source>
</evidence>
<dbReference type="PRINTS" id="PR00080">
    <property type="entry name" value="SDRFAMILY"/>
</dbReference>
<dbReference type="OrthoDB" id="191139at2759"/>
<dbReference type="InterPro" id="IPR036291">
    <property type="entry name" value="NAD(P)-bd_dom_sf"/>
</dbReference>
<evidence type="ECO:0000256" key="3">
    <source>
        <dbReference type="RuleBase" id="RU000363"/>
    </source>
</evidence>
<evidence type="ECO:0000313" key="5">
    <source>
        <dbReference type="EMBL" id="KAF3700707.1"/>
    </source>
</evidence>
<evidence type="ECO:0000256" key="2">
    <source>
        <dbReference type="ARBA" id="ARBA00023002"/>
    </source>
</evidence>
<keyword evidence="4" id="KW-0732">Signal</keyword>
<reference evidence="5 6" key="1">
    <citation type="submission" date="2019-02" db="EMBL/GenBank/DDBJ databases">
        <title>Opniocepnalus argus genome.</title>
        <authorList>
            <person name="Zhou C."/>
            <person name="Xiao S."/>
        </authorList>
    </citation>
    <scope>NUCLEOTIDE SEQUENCE [LARGE SCALE GENOMIC DNA]</scope>
    <source>
        <strain evidence="5">OARG1902GOOAL</strain>
        <tissue evidence="5">Muscle</tissue>
    </source>
</reference>
<dbReference type="AlphaFoldDB" id="A0A6G1QE01"/>
<dbReference type="Gene3D" id="3.40.50.720">
    <property type="entry name" value="NAD(P)-binding Rossmann-like Domain"/>
    <property type="match status" value="1"/>
</dbReference>
<reference evidence="6" key="2">
    <citation type="submission" date="2019-02" db="EMBL/GenBank/DDBJ databases">
        <title>Opniocepnalus argus Var Kimnra genome.</title>
        <authorList>
            <person name="Zhou C."/>
            <person name="Xiao S."/>
        </authorList>
    </citation>
    <scope>NUCLEOTIDE SEQUENCE [LARGE SCALE GENOMIC DNA]</scope>
</reference>
<evidence type="ECO:0000256" key="1">
    <source>
        <dbReference type="ARBA" id="ARBA00006484"/>
    </source>
</evidence>
<protein>
    <submittedName>
        <fullName evidence="5">Dehydrogenase/reductase SDR family member 13</fullName>
    </submittedName>
</protein>
<keyword evidence="2" id="KW-0560">Oxidoreductase</keyword>
<dbReference type="EMBL" id="CM015727">
    <property type="protein sequence ID" value="KAF3700707.1"/>
    <property type="molecule type" value="Genomic_DNA"/>
</dbReference>
<comment type="similarity">
    <text evidence="1 3">Belongs to the short-chain dehydrogenases/reductases (SDR) family.</text>
</comment>
<name>A0A6G1QE01_CHAAH</name>
<organism evidence="5 6">
    <name type="scientific">Channa argus</name>
    <name type="common">Northern snakehead</name>
    <name type="synonym">Ophicephalus argus</name>
    <dbReference type="NCBI Taxonomy" id="215402"/>
    <lineage>
        <taxon>Eukaryota</taxon>
        <taxon>Metazoa</taxon>
        <taxon>Chordata</taxon>
        <taxon>Craniata</taxon>
        <taxon>Vertebrata</taxon>
        <taxon>Euteleostomi</taxon>
        <taxon>Actinopterygii</taxon>
        <taxon>Neopterygii</taxon>
        <taxon>Teleostei</taxon>
        <taxon>Neoteleostei</taxon>
        <taxon>Acanthomorphata</taxon>
        <taxon>Anabantaria</taxon>
        <taxon>Anabantiformes</taxon>
        <taxon>Channoidei</taxon>
        <taxon>Channidae</taxon>
        <taxon>Channa</taxon>
    </lineage>
</organism>
<proteinExistence type="inferred from homology"/>
<keyword evidence="6" id="KW-1185">Reference proteome</keyword>
<dbReference type="Pfam" id="PF00106">
    <property type="entry name" value="adh_short"/>
    <property type="match status" value="2"/>
</dbReference>
<gene>
    <name evidence="5" type="ORF">EXN66_Car016395</name>
</gene>
<feature type="chain" id="PRO_5026012715" evidence="4">
    <location>
        <begin position="22"/>
        <end position="318"/>
    </location>
</feature>
<evidence type="ECO:0000256" key="4">
    <source>
        <dbReference type="SAM" id="SignalP"/>
    </source>
</evidence>